<name>A0A2N5N960_9BACL</name>
<keyword evidence="3" id="KW-1185">Reference proteome</keyword>
<dbReference type="Pfam" id="PF05239">
    <property type="entry name" value="PRC"/>
    <property type="match status" value="1"/>
</dbReference>
<sequence>MPNAADRMLKLQEVIGQPAFFAASGARAGKIRDAWFDEHWTLQGFVLDGWCWRPGHARTVLWDDVLVCGADCVFLRSAESIGVRRLKSLPRSFLGGCVRLKELPVVTAEGDQLGRISDVYFDPNQGTQVVGFELTDGFVSDLKDGRRWLRAPRDPDVFLLGEDAIVVPPLDESALERVAASDP</sequence>
<gene>
    <name evidence="2" type="ORF">B8V81_1093</name>
</gene>
<dbReference type="InterPro" id="IPR027275">
    <property type="entry name" value="PRC-brl_dom"/>
</dbReference>
<proteinExistence type="predicted"/>
<evidence type="ECO:0000313" key="3">
    <source>
        <dbReference type="Proteomes" id="UP000234789"/>
    </source>
</evidence>
<comment type="caution">
    <text evidence="2">The sequence shown here is derived from an EMBL/GenBank/DDBJ whole genome shotgun (WGS) entry which is preliminary data.</text>
</comment>
<feature type="domain" description="PRC-barrel" evidence="1">
    <location>
        <begin position="99"/>
        <end position="167"/>
    </location>
</feature>
<dbReference type="Gene3D" id="2.30.30.240">
    <property type="entry name" value="PRC-barrel domain"/>
    <property type="match status" value="1"/>
</dbReference>
<organism evidence="2 3">
    <name type="scientific">Paenibacillus pasadenensis</name>
    <dbReference type="NCBI Taxonomy" id="217090"/>
    <lineage>
        <taxon>Bacteria</taxon>
        <taxon>Bacillati</taxon>
        <taxon>Bacillota</taxon>
        <taxon>Bacilli</taxon>
        <taxon>Bacillales</taxon>
        <taxon>Paenibacillaceae</taxon>
        <taxon>Paenibacillus</taxon>
    </lineage>
</organism>
<dbReference type="AlphaFoldDB" id="A0A2N5N960"/>
<evidence type="ECO:0000259" key="1">
    <source>
        <dbReference type="Pfam" id="PF05239"/>
    </source>
</evidence>
<dbReference type="RefSeq" id="WP_228551615.1">
    <property type="nucleotide sequence ID" value="NZ_BIMM01000001.1"/>
</dbReference>
<dbReference type="EMBL" id="NFEZ01000003">
    <property type="protein sequence ID" value="PLT46869.1"/>
    <property type="molecule type" value="Genomic_DNA"/>
</dbReference>
<evidence type="ECO:0000313" key="2">
    <source>
        <dbReference type="EMBL" id="PLT46869.1"/>
    </source>
</evidence>
<accession>A0A2N5N960</accession>
<dbReference type="Proteomes" id="UP000234789">
    <property type="component" value="Unassembled WGS sequence"/>
</dbReference>
<dbReference type="InterPro" id="IPR011033">
    <property type="entry name" value="PRC_barrel-like_sf"/>
</dbReference>
<dbReference type="SUPFAM" id="SSF50346">
    <property type="entry name" value="PRC-barrel domain"/>
    <property type="match status" value="2"/>
</dbReference>
<reference evidence="2 3" key="1">
    <citation type="submission" date="2017-05" db="EMBL/GenBank/DDBJ databases">
        <title>Functional genome analysis of Paenibacillus pasadenensis strain R16: insights on endophytic life style and antifungal activity.</title>
        <authorList>
            <person name="Passera A."/>
            <person name="Marcolungo L."/>
            <person name="Casati P."/>
            <person name="Brasca M."/>
            <person name="Quaglino F."/>
            <person name="Delledonne M."/>
        </authorList>
    </citation>
    <scope>NUCLEOTIDE SEQUENCE [LARGE SCALE GENOMIC DNA]</scope>
    <source>
        <strain evidence="2 3">R16</strain>
    </source>
</reference>
<protein>
    <recommendedName>
        <fullName evidence="1">PRC-barrel domain-containing protein</fullName>
    </recommendedName>
</protein>